<feature type="domain" description="HTH myb-type" evidence="5">
    <location>
        <begin position="245"/>
        <end position="290"/>
    </location>
</feature>
<dbReference type="SMART" id="SM00717">
    <property type="entry name" value="SANT"/>
    <property type="match status" value="3"/>
</dbReference>
<dbReference type="GO" id="GO:0000981">
    <property type="term" value="F:DNA-binding transcription factor activity, RNA polymerase II-specific"/>
    <property type="evidence" value="ECO:0007669"/>
    <property type="project" value="TreeGrafter"/>
</dbReference>
<feature type="compositionally biased region" description="Low complexity" evidence="3">
    <location>
        <begin position="403"/>
        <end position="418"/>
    </location>
</feature>
<dbReference type="PROSITE" id="PS50090">
    <property type="entry name" value="MYB_LIKE"/>
    <property type="match status" value="3"/>
</dbReference>
<gene>
    <name evidence="6" type="ORF">Esi_0139_0024</name>
</gene>
<proteinExistence type="predicted"/>
<dbReference type="GO" id="GO:0005634">
    <property type="term" value="C:nucleus"/>
    <property type="evidence" value="ECO:0007669"/>
    <property type="project" value="TreeGrafter"/>
</dbReference>
<evidence type="ECO:0000256" key="2">
    <source>
        <dbReference type="ARBA" id="ARBA00023125"/>
    </source>
</evidence>
<dbReference type="InterPro" id="IPR001005">
    <property type="entry name" value="SANT/Myb"/>
</dbReference>
<feature type="region of interest" description="Disordered" evidence="3">
    <location>
        <begin position="1"/>
        <end position="113"/>
    </location>
</feature>
<dbReference type="InterPro" id="IPR050560">
    <property type="entry name" value="MYB_TF"/>
</dbReference>
<feature type="domain" description="HTH myb-type" evidence="5">
    <location>
        <begin position="350"/>
        <end position="397"/>
    </location>
</feature>
<organism evidence="6 7">
    <name type="scientific">Ectocarpus siliculosus</name>
    <name type="common">Brown alga</name>
    <name type="synonym">Conferva siliculosa</name>
    <dbReference type="NCBI Taxonomy" id="2880"/>
    <lineage>
        <taxon>Eukaryota</taxon>
        <taxon>Sar</taxon>
        <taxon>Stramenopiles</taxon>
        <taxon>Ochrophyta</taxon>
        <taxon>PX clade</taxon>
        <taxon>Phaeophyceae</taxon>
        <taxon>Ectocarpales</taxon>
        <taxon>Ectocarpaceae</taxon>
        <taxon>Ectocarpus</taxon>
    </lineage>
</organism>
<evidence type="ECO:0000313" key="7">
    <source>
        <dbReference type="Proteomes" id="UP000002630"/>
    </source>
</evidence>
<dbReference type="EMBL" id="FN647992">
    <property type="protein sequence ID" value="CBJ49088.1"/>
    <property type="molecule type" value="Genomic_DNA"/>
</dbReference>
<dbReference type="PROSITE" id="PS51294">
    <property type="entry name" value="HTH_MYB"/>
    <property type="match status" value="3"/>
</dbReference>
<keyword evidence="1" id="KW-0677">Repeat</keyword>
<feature type="compositionally biased region" description="Low complexity" evidence="3">
    <location>
        <begin position="23"/>
        <end position="53"/>
    </location>
</feature>
<dbReference type="PANTHER" id="PTHR45614:SF232">
    <property type="entry name" value="TRANSCRIPTION FACTOR MYB3R-2"/>
    <property type="match status" value="1"/>
</dbReference>
<sequence length="470" mass="51364">MNDATSGNNSNNNQPHNGGGGLAASAAAPSSASSPAEAAAAAARAALAAAFPPTTRGANGGGGAGDNDEESSGGDSSPDWTEKDESEEEPDAAPAAPVRTTSGGRGGKKTKTPFMLDPKLWTVVERRAVCTAKQCAYRSEEDHRARRRHYHALCNHVHQNGERKGMRFQHHQLEKVQKHQRAHQVSAKQNTQRSSIGSSAAKPRSPTTVAAAPRNKRVAAATSGQKEQTRAIKDANVEAHSPKDWTPELTKRLRDLVDELGPKWSNIADKMPGKTATACMLHWRVGVNPDHMVKGSGTWTAEEDERLSKLVEVVGMKWSDLARHIPGRIAKQCRERYLNHLDPSLRKDMPWTEDEEALLMRLCFAKQNQWAEICRQLHGRSYNDVQNRFNLIQRRNKRAQGSPTTTTTAPPATAQLAPLPTPAPVPSLKPIRRGRAGAVNTKTIDMKVSLSLNGCAKQQRRRSCVRRSYP</sequence>
<dbReference type="FunFam" id="1.10.10.60:FF:000010">
    <property type="entry name" value="Transcriptional activator Myb isoform A"/>
    <property type="match status" value="1"/>
</dbReference>
<protein>
    <submittedName>
        <fullName evidence="6">C-myb-like transcription factor</fullName>
    </submittedName>
</protein>
<feature type="domain" description="HTH myb-type" evidence="5">
    <location>
        <begin position="291"/>
        <end position="345"/>
    </location>
</feature>
<accession>D7FJZ9</accession>
<feature type="compositionally biased region" description="Basic and acidic residues" evidence="3">
    <location>
        <begin position="227"/>
        <end position="245"/>
    </location>
</feature>
<evidence type="ECO:0000256" key="3">
    <source>
        <dbReference type="SAM" id="MobiDB-lite"/>
    </source>
</evidence>
<dbReference type="GO" id="GO:0000978">
    <property type="term" value="F:RNA polymerase II cis-regulatory region sequence-specific DNA binding"/>
    <property type="evidence" value="ECO:0007669"/>
    <property type="project" value="TreeGrafter"/>
</dbReference>
<feature type="domain" description="Myb-like" evidence="4">
    <location>
        <begin position="297"/>
        <end position="341"/>
    </location>
</feature>
<dbReference type="STRING" id="2880.D7FJZ9"/>
<feature type="region of interest" description="Disordered" evidence="3">
    <location>
        <begin position="172"/>
        <end position="245"/>
    </location>
</feature>
<dbReference type="EMBL" id="FN649738">
    <property type="protein sequence ID" value="CBJ49088.1"/>
    <property type="molecule type" value="Genomic_DNA"/>
</dbReference>
<feature type="domain" description="Myb-like" evidence="4">
    <location>
        <begin position="245"/>
        <end position="287"/>
    </location>
</feature>
<dbReference type="SUPFAM" id="SSF46689">
    <property type="entry name" value="Homeodomain-like"/>
    <property type="match status" value="2"/>
</dbReference>
<feature type="compositionally biased region" description="Low complexity" evidence="3">
    <location>
        <begin position="7"/>
        <end position="16"/>
    </location>
</feature>
<dbReference type="InParanoid" id="D7FJZ9"/>
<feature type="compositionally biased region" description="Polar residues" evidence="3">
    <location>
        <begin position="186"/>
        <end position="198"/>
    </location>
</feature>
<keyword evidence="7" id="KW-1185">Reference proteome</keyword>
<reference evidence="6 7" key="1">
    <citation type="journal article" date="2010" name="Nature">
        <title>The Ectocarpus genome and the independent evolution of multicellularity in brown algae.</title>
        <authorList>
            <person name="Cock J.M."/>
            <person name="Sterck L."/>
            <person name="Rouze P."/>
            <person name="Scornet D."/>
            <person name="Allen A.E."/>
            <person name="Amoutzias G."/>
            <person name="Anthouard V."/>
            <person name="Artiguenave F."/>
            <person name="Aury J.M."/>
            <person name="Badger J.H."/>
            <person name="Beszteri B."/>
            <person name="Billiau K."/>
            <person name="Bonnet E."/>
            <person name="Bothwell J.H."/>
            <person name="Bowler C."/>
            <person name="Boyen C."/>
            <person name="Brownlee C."/>
            <person name="Carrano C.J."/>
            <person name="Charrier B."/>
            <person name="Cho G.Y."/>
            <person name="Coelho S.M."/>
            <person name="Collen J."/>
            <person name="Corre E."/>
            <person name="Da Silva C."/>
            <person name="Delage L."/>
            <person name="Delaroque N."/>
            <person name="Dittami S.M."/>
            <person name="Doulbeau S."/>
            <person name="Elias M."/>
            <person name="Farnham G."/>
            <person name="Gachon C.M."/>
            <person name="Gschloessl B."/>
            <person name="Heesch S."/>
            <person name="Jabbari K."/>
            <person name="Jubin C."/>
            <person name="Kawai H."/>
            <person name="Kimura K."/>
            <person name="Kloareg B."/>
            <person name="Kupper F.C."/>
            <person name="Lang D."/>
            <person name="Le Bail A."/>
            <person name="Leblanc C."/>
            <person name="Lerouge P."/>
            <person name="Lohr M."/>
            <person name="Lopez P.J."/>
            <person name="Martens C."/>
            <person name="Maumus F."/>
            <person name="Michel G."/>
            <person name="Miranda-Saavedra D."/>
            <person name="Morales J."/>
            <person name="Moreau H."/>
            <person name="Motomura T."/>
            <person name="Nagasato C."/>
            <person name="Napoli C.A."/>
            <person name="Nelson D.R."/>
            <person name="Nyvall-Collen P."/>
            <person name="Peters A.F."/>
            <person name="Pommier C."/>
            <person name="Potin P."/>
            <person name="Poulain J."/>
            <person name="Quesneville H."/>
            <person name="Read B."/>
            <person name="Rensing S.A."/>
            <person name="Ritter A."/>
            <person name="Rousvoal S."/>
            <person name="Samanta M."/>
            <person name="Samson G."/>
            <person name="Schroeder D.C."/>
            <person name="Segurens B."/>
            <person name="Strittmatter M."/>
            <person name="Tonon T."/>
            <person name="Tregear J.W."/>
            <person name="Valentin K."/>
            <person name="von Dassow P."/>
            <person name="Yamagishi T."/>
            <person name="Van de Peer Y."/>
            <person name="Wincker P."/>
        </authorList>
    </citation>
    <scope>NUCLEOTIDE SEQUENCE [LARGE SCALE GENOMIC DNA]</scope>
    <source>
        <strain evidence="7">Ec32 / CCAP1310/4</strain>
    </source>
</reference>
<dbReference type="Pfam" id="PF00249">
    <property type="entry name" value="Myb_DNA-binding"/>
    <property type="match status" value="3"/>
</dbReference>
<dbReference type="InterPro" id="IPR009057">
    <property type="entry name" value="Homeodomain-like_sf"/>
</dbReference>
<evidence type="ECO:0000259" key="4">
    <source>
        <dbReference type="PROSITE" id="PS50090"/>
    </source>
</evidence>
<dbReference type="OrthoDB" id="2143914at2759"/>
<feature type="compositionally biased region" description="Low complexity" evidence="3">
    <location>
        <begin position="209"/>
        <end position="221"/>
    </location>
</feature>
<name>D7FJZ9_ECTSI</name>
<dbReference type="Gene3D" id="1.10.10.60">
    <property type="entry name" value="Homeodomain-like"/>
    <property type="match status" value="3"/>
</dbReference>
<dbReference type="CDD" id="cd00167">
    <property type="entry name" value="SANT"/>
    <property type="match status" value="3"/>
</dbReference>
<dbReference type="PANTHER" id="PTHR45614">
    <property type="entry name" value="MYB PROTEIN-RELATED"/>
    <property type="match status" value="1"/>
</dbReference>
<evidence type="ECO:0000313" key="6">
    <source>
        <dbReference type="EMBL" id="CBJ49088.1"/>
    </source>
</evidence>
<feature type="region of interest" description="Disordered" evidence="3">
    <location>
        <begin position="394"/>
        <end position="431"/>
    </location>
</feature>
<feature type="domain" description="Myb-like" evidence="4">
    <location>
        <begin position="350"/>
        <end position="393"/>
    </location>
</feature>
<keyword evidence="2" id="KW-0238">DNA-binding</keyword>
<dbReference type="AlphaFoldDB" id="D7FJZ9"/>
<dbReference type="eggNOG" id="KOG0048">
    <property type="taxonomic scope" value="Eukaryota"/>
</dbReference>
<feature type="compositionally biased region" description="Low complexity" evidence="3">
    <location>
        <begin position="92"/>
        <end position="102"/>
    </location>
</feature>
<dbReference type="InterPro" id="IPR017930">
    <property type="entry name" value="Myb_dom"/>
</dbReference>
<dbReference type="Proteomes" id="UP000002630">
    <property type="component" value="Linkage Group LG13"/>
</dbReference>
<evidence type="ECO:0000256" key="1">
    <source>
        <dbReference type="ARBA" id="ARBA00022737"/>
    </source>
</evidence>
<feature type="compositionally biased region" description="Acidic residues" evidence="3">
    <location>
        <begin position="82"/>
        <end position="91"/>
    </location>
</feature>
<evidence type="ECO:0000259" key="5">
    <source>
        <dbReference type="PROSITE" id="PS51294"/>
    </source>
</evidence>